<sequence length="186" mass="20614">MDHPTPLPPLNLMANDIRSALSQLDGPPRRPMVKLSSLLGELHISERLEPIAQLEQALQDGTITSVSIDERMEVRYLDAAGTVSKHKAADELMHDTPELRAWLATMARESIYTHLSNGHPIKVTPEHISSGAFDYDRLAAIRRAVAARRIADTTLPQVDKATKTRSKHRSKTGTRTPEPDSGKTDR</sequence>
<keyword evidence="3" id="KW-1185">Reference proteome</keyword>
<name>A0A8H9GRJ4_9DEIO</name>
<evidence type="ECO:0000256" key="1">
    <source>
        <dbReference type="SAM" id="MobiDB-lite"/>
    </source>
</evidence>
<reference evidence="3" key="1">
    <citation type="journal article" date="2019" name="Int. J. Syst. Evol. Microbiol.">
        <title>The Global Catalogue of Microorganisms (GCM) 10K type strain sequencing project: providing services to taxonomists for standard genome sequencing and annotation.</title>
        <authorList>
            <consortium name="The Broad Institute Genomics Platform"/>
            <consortium name="The Broad Institute Genome Sequencing Center for Infectious Disease"/>
            <person name="Wu L."/>
            <person name="Ma J."/>
        </authorList>
    </citation>
    <scope>NUCLEOTIDE SEQUENCE [LARGE SCALE GENOMIC DNA]</scope>
    <source>
        <strain evidence="3">JCM 31047</strain>
    </source>
</reference>
<dbReference type="AlphaFoldDB" id="A0A8H9GRJ4"/>
<feature type="region of interest" description="Disordered" evidence="1">
    <location>
        <begin position="156"/>
        <end position="186"/>
    </location>
</feature>
<feature type="compositionally biased region" description="Basic and acidic residues" evidence="1">
    <location>
        <begin position="177"/>
        <end position="186"/>
    </location>
</feature>
<comment type="caution">
    <text evidence="2">The sequence shown here is derived from an EMBL/GenBank/DDBJ whole genome shotgun (WGS) entry which is preliminary data.</text>
</comment>
<protein>
    <submittedName>
        <fullName evidence="2">Uncharacterized protein</fullName>
    </submittedName>
</protein>
<organism evidence="2 3">
    <name type="scientific">Deinococcus arenae</name>
    <dbReference type="NCBI Taxonomy" id="1452751"/>
    <lineage>
        <taxon>Bacteria</taxon>
        <taxon>Thermotogati</taxon>
        <taxon>Deinococcota</taxon>
        <taxon>Deinococci</taxon>
        <taxon>Deinococcales</taxon>
        <taxon>Deinococcaceae</taxon>
        <taxon>Deinococcus</taxon>
    </lineage>
</organism>
<feature type="compositionally biased region" description="Basic residues" evidence="1">
    <location>
        <begin position="163"/>
        <end position="172"/>
    </location>
</feature>
<gene>
    <name evidence="2" type="ORF">GCM10008956_30150</name>
</gene>
<dbReference type="Proteomes" id="UP000600547">
    <property type="component" value="Unassembled WGS sequence"/>
</dbReference>
<dbReference type="RefSeq" id="WP_189062591.1">
    <property type="nucleotide sequence ID" value="NZ_BMQG01000011.1"/>
</dbReference>
<proteinExistence type="predicted"/>
<accession>A0A8H9GRJ4</accession>
<evidence type="ECO:0000313" key="3">
    <source>
        <dbReference type="Proteomes" id="UP000600547"/>
    </source>
</evidence>
<evidence type="ECO:0000313" key="2">
    <source>
        <dbReference type="EMBL" id="GGM52049.1"/>
    </source>
</evidence>
<dbReference type="EMBL" id="BMQG01000011">
    <property type="protein sequence ID" value="GGM52049.1"/>
    <property type="molecule type" value="Genomic_DNA"/>
</dbReference>